<dbReference type="Proteomes" id="UP000828048">
    <property type="component" value="Chromosome 2"/>
</dbReference>
<comment type="caution">
    <text evidence="1">The sequence shown here is derived from an EMBL/GenBank/DDBJ whole genome shotgun (WGS) entry which is preliminary data.</text>
</comment>
<evidence type="ECO:0000313" key="2">
    <source>
        <dbReference type="Proteomes" id="UP000828048"/>
    </source>
</evidence>
<protein>
    <submittedName>
        <fullName evidence="1">Uncharacterized protein</fullName>
    </submittedName>
</protein>
<organism evidence="1 2">
    <name type="scientific">Vaccinium darrowii</name>
    <dbReference type="NCBI Taxonomy" id="229202"/>
    <lineage>
        <taxon>Eukaryota</taxon>
        <taxon>Viridiplantae</taxon>
        <taxon>Streptophyta</taxon>
        <taxon>Embryophyta</taxon>
        <taxon>Tracheophyta</taxon>
        <taxon>Spermatophyta</taxon>
        <taxon>Magnoliopsida</taxon>
        <taxon>eudicotyledons</taxon>
        <taxon>Gunneridae</taxon>
        <taxon>Pentapetalae</taxon>
        <taxon>asterids</taxon>
        <taxon>Ericales</taxon>
        <taxon>Ericaceae</taxon>
        <taxon>Vaccinioideae</taxon>
        <taxon>Vaccinieae</taxon>
        <taxon>Vaccinium</taxon>
    </lineage>
</organism>
<dbReference type="EMBL" id="CM037152">
    <property type="protein sequence ID" value="KAH7835847.1"/>
    <property type="molecule type" value="Genomic_DNA"/>
</dbReference>
<evidence type="ECO:0000313" key="1">
    <source>
        <dbReference type="EMBL" id="KAH7835847.1"/>
    </source>
</evidence>
<name>A0ACB7X551_9ERIC</name>
<keyword evidence="2" id="KW-1185">Reference proteome</keyword>
<sequence length="127" mass="14513">MEEKYATLPSFLVRSLPIVDFLALDYQYVRSLAARGVRERLPTTLNCLVYVQLYDICFEELDEPFHGATAAIDAVVEHFDLQGWSDVCLNKLLFVDMEKVSGTKAEMEFIKLLLAKSPRLHTPWISS</sequence>
<gene>
    <name evidence="1" type="ORF">Vadar_030449</name>
</gene>
<proteinExistence type="predicted"/>
<accession>A0ACB7X551</accession>
<reference evidence="1 2" key="1">
    <citation type="journal article" date="2021" name="Hortic Res">
        <title>High-quality reference genome and annotation aids understanding of berry development for evergreen blueberry (Vaccinium darrowii).</title>
        <authorList>
            <person name="Yu J."/>
            <person name="Hulse-Kemp A.M."/>
            <person name="Babiker E."/>
            <person name="Staton M."/>
        </authorList>
    </citation>
    <scope>NUCLEOTIDE SEQUENCE [LARGE SCALE GENOMIC DNA]</scope>
    <source>
        <strain evidence="2">cv. NJ 8807/NJ 8810</strain>
        <tissue evidence="1">Young leaf</tissue>
    </source>
</reference>